<evidence type="ECO:0000256" key="7">
    <source>
        <dbReference type="PIRNR" id="PIRNR003107"/>
    </source>
</evidence>
<dbReference type="InterPro" id="IPR026022">
    <property type="entry name" value="PhoU_dom"/>
</dbReference>
<dbReference type="PANTHER" id="PTHR42930">
    <property type="entry name" value="PHOSPHATE-SPECIFIC TRANSPORT SYSTEM ACCESSORY PROTEIN PHOU"/>
    <property type="match status" value="1"/>
</dbReference>
<gene>
    <name evidence="9" type="ORF">SAMN05421743_111152</name>
</gene>
<evidence type="ECO:0000256" key="5">
    <source>
        <dbReference type="ARBA" id="ARBA00022490"/>
    </source>
</evidence>
<dbReference type="SUPFAM" id="SSF109755">
    <property type="entry name" value="PhoU-like"/>
    <property type="match status" value="1"/>
</dbReference>
<sequence>MPTREHFSEELEKLKTDIRELAEDTKQALVIAIEALHNRDVKKAKQIIEDDHLIDEKEEDINEKVMILIAKQQPVATDLRRLIIAIKITNDLERMADHAKNISKATIHLGEDHPISIHPGIREMADVAFNMVDIAQKAFMLEDISFAQKLSEMDDIIDEKYGKMIRELLELTANNPDQIQYLMQMAYSARYIERFADHITNIGEEIFFLVKGRTYDLNE</sequence>
<accession>A0A1H4FLE4</accession>
<dbReference type="Pfam" id="PF01895">
    <property type="entry name" value="PhoU"/>
    <property type="match status" value="2"/>
</dbReference>
<proteinExistence type="inferred from homology"/>
<dbReference type="InterPro" id="IPR028366">
    <property type="entry name" value="PhoU"/>
</dbReference>
<dbReference type="AlphaFoldDB" id="A0A1H4FLE4"/>
<comment type="subunit">
    <text evidence="3 7">Homodimer.</text>
</comment>
<keyword evidence="4 7" id="KW-0813">Transport</keyword>
<evidence type="ECO:0000256" key="4">
    <source>
        <dbReference type="ARBA" id="ARBA00022448"/>
    </source>
</evidence>
<organism evidence="9 10">
    <name type="scientific">Thalassobacillus cyri</name>
    <dbReference type="NCBI Taxonomy" id="571932"/>
    <lineage>
        <taxon>Bacteria</taxon>
        <taxon>Bacillati</taxon>
        <taxon>Bacillota</taxon>
        <taxon>Bacilli</taxon>
        <taxon>Bacillales</taxon>
        <taxon>Bacillaceae</taxon>
        <taxon>Thalassobacillus</taxon>
    </lineage>
</organism>
<evidence type="ECO:0000256" key="6">
    <source>
        <dbReference type="ARBA" id="ARBA00022592"/>
    </source>
</evidence>
<dbReference type="FunFam" id="1.20.58.220:FF:000004">
    <property type="entry name" value="Phosphate-specific transport system accessory protein PhoU"/>
    <property type="match status" value="1"/>
</dbReference>
<protein>
    <recommendedName>
        <fullName evidence="7">Phosphate-specific transport system accessory protein PhoU</fullName>
    </recommendedName>
</protein>
<dbReference type="NCBIfam" id="TIGR02135">
    <property type="entry name" value="phoU_full"/>
    <property type="match status" value="1"/>
</dbReference>
<keyword evidence="6 7" id="KW-0592">Phosphate transport</keyword>
<dbReference type="RefSeq" id="WP_093045587.1">
    <property type="nucleotide sequence ID" value="NZ_FNQR01000011.1"/>
</dbReference>
<dbReference type="GO" id="GO:0006817">
    <property type="term" value="P:phosphate ion transport"/>
    <property type="evidence" value="ECO:0007669"/>
    <property type="project" value="UniProtKB-KW"/>
</dbReference>
<dbReference type="GO" id="GO:0045936">
    <property type="term" value="P:negative regulation of phosphate metabolic process"/>
    <property type="evidence" value="ECO:0007669"/>
    <property type="project" value="InterPro"/>
</dbReference>
<keyword evidence="10" id="KW-1185">Reference proteome</keyword>
<evidence type="ECO:0000256" key="1">
    <source>
        <dbReference type="ARBA" id="ARBA00004496"/>
    </source>
</evidence>
<name>A0A1H4FLE4_9BACI</name>
<keyword evidence="5 7" id="KW-0963">Cytoplasm</keyword>
<evidence type="ECO:0000256" key="3">
    <source>
        <dbReference type="ARBA" id="ARBA00011738"/>
    </source>
</evidence>
<dbReference type="OrthoDB" id="9814256at2"/>
<dbReference type="PIRSF" id="PIRSF003107">
    <property type="entry name" value="PhoU"/>
    <property type="match status" value="1"/>
</dbReference>
<evidence type="ECO:0000313" key="9">
    <source>
        <dbReference type="EMBL" id="SEA97302.1"/>
    </source>
</evidence>
<dbReference type="STRING" id="571932.SAMN05421743_111152"/>
<reference evidence="10" key="1">
    <citation type="submission" date="2016-10" db="EMBL/GenBank/DDBJ databases">
        <authorList>
            <person name="Varghese N."/>
            <person name="Submissions S."/>
        </authorList>
    </citation>
    <scope>NUCLEOTIDE SEQUENCE [LARGE SCALE GENOMIC DNA]</scope>
    <source>
        <strain evidence="10">CCM7597</strain>
    </source>
</reference>
<evidence type="ECO:0000259" key="8">
    <source>
        <dbReference type="Pfam" id="PF01895"/>
    </source>
</evidence>
<evidence type="ECO:0000313" key="10">
    <source>
        <dbReference type="Proteomes" id="UP000198584"/>
    </source>
</evidence>
<comment type="subcellular location">
    <subcellularLocation>
        <location evidence="1 7">Cytoplasm</location>
    </subcellularLocation>
</comment>
<evidence type="ECO:0000256" key="2">
    <source>
        <dbReference type="ARBA" id="ARBA00008107"/>
    </source>
</evidence>
<dbReference type="Gene3D" id="1.20.58.220">
    <property type="entry name" value="Phosphate transport system protein phou homolog 2, domain 2"/>
    <property type="match status" value="1"/>
</dbReference>
<dbReference type="InterPro" id="IPR038078">
    <property type="entry name" value="PhoU-like_sf"/>
</dbReference>
<dbReference type="PANTHER" id="PTHR42930:SF3">
    <property type="entry name" value="PHOSPHATE-SPECIFIC TRANSPORT SYSTEM ACCESSORY PROTEIN PHOU"/>
    <property type="match status" value="1"/>
</dbReference>
<feature type="domain" description="PhoU" evidence="8">
    <location>
        <begin position="18"/>
        <end position="105"/>
    </location>
</feature>
<comment type="function">
    <text evidence="7">Plays a role in the regulation of phosphate uptake.</text>
</comment>
<dbReference type="GO" id="GO:0030643">
    <property type="term" value="P:intracellular phosphate ion homeostasis"/>
    <property type="evidence" value="ECO:0007669"/>
    <property type="project" value="InterPro"/>
</dbReference>
<dbReference type="Proteomes" id="UP000198584">
    <property type="component" value="Unassembled WGS sequence"/>
</dbReference>
<feature type="domain" description="PhoU" evidence="8">
    <location>
        <begin position="121"/>
        <end position="206"/>
    </location>
</feature>
<dbReference type="EMBL" id="FNQR01000011">
    <property type="protein sequence ID" value="SEA97302.1"/>
    <property type="molecule type" value="Genomic_DNA"/>
</dbReference>
<comment type="similarity">
    <text evidence="2 7">Belongs to the PhoU family.</text>
</comment>
<dbReference type="GO" id="GO:0005737">
    <property type="term" value="C:cytoplasm"/>
    <property type="evidence" value="ECO:0007669"/>
    <property type="project" value="UniProtKB-SubCell"/>
</dbReference>